<organism evidence="1 2">
    <name type="scientific">Eumeta variegata</name>
    <name type="common">Bagworm moth</name>
    <name type="synonym">Eumeta japonica</name>
    <dbReference type="NCBI Taxonomy" id="151549"/>
    <lineage>
        <taxon>Eukaryota</taxon>
        <taxon>Metazoa</taxon>
        <taxon>Ecdysozoa</taxon>
        <taxon>Arthropoda</taxon>
        <taxon>Hexapoda</taxon>
        <taxon>Insecta</taxon>
        <taxon>Pterygota</taxon>
        <taxon>Neoptera</taxon>
        <taxon>Endopterygota</taxon>
        <taxon>Lepidoptera</taxon>
        <taxon>Glossata</taxon>
        <taxon>Ditrysia</taxon>
        <taxon>Tineoidea</taxon>
        <taxon>Psychidae</taxon>
        <taxon>Oiketicinae</taxon>
        <taxon>Eumeta</taxon>
    </lineage>
</organism>
<protein>
    <submittedName>
        <fullName evidence="1">Uncharacterized protein</fullName>
    </submittedName>
</protein>
<name>A0A4C1TQ58_EUMVA</name>
<dbReference type="EMBL" id="BGZK01000076">
    <property type="protein sequence ID" value="GBP16086.1"/>
    <property type="molecule type" value="Genomic_DNA"/>
</dbReference>
<reference evidence="1 2" key="1">
    <citation type="journal article" date="2019" name="Commun. Biol.">
        <title>The bagworm genome reveals a unique fibroin gene that provides high tensile strength.</title>
        <authorList>
            <person name="Kono N."/>
            <person name="Nakamura H."/>
            <person name="Ohtoshi R."/>
            <person name="Tomita M."/>
            <person name="Numata K."/>
            <person name="Arakawa K."/>
        </authorList>
    </citation>
    <scope>NUCLEOTIDE SEQUENCE [LARGE SCALE GENOMIC DNA]</scope>
</reference>
<proteinExistence type="predicted"/>
<evidence type="ECO:0000313" key="1">
    <source>
        <dbReference type="EMBL" id="GBP16086.1"/>
    </source>
</evidence>
<sequence length="133" mass="15125">MRQRHIRVTAVARLPRKLKIKHLTDHQQTNARTEHAARAVARALTCAAYNWTAARCGECSRVLHLSRCAEPAFYFWSAGAGTRATRRLFIVSFAVTSSDRRPESCERRRDVDCIGASMECPIKILRTYISCDM</sequence>
<keyword evidence="2" id="KW-1185">Reference proteome</keyword>
<dbReference type="AlphaFoldDB" id="A0A4C1TQ58"/>
<comment type="caution">
    <text evidence="1">The sequence shown here is derived from an EMBL/GenBank/DDBJ whole genome shotgun (WGS) entry which is preliminary data.</text>
</comment>
<evidence type="ECO:0000313" key="2">
    <source>
        <dbReference type="Proteomes" id="UP000299102"/>
    </source>
</evidence>
<dbReference type="Proteomes" id="UP000299102">
    <property type="component" value="Unassembled WGS sequence"/>
</dbReference>
<accession>A0A4C1TQ58</accession>
<gene>
    <name evidence="1" type="ORF">EVAR_94424_1</name>
</gene>